<proteinExistence type="predicted"/>
<keyword evidence="1 2" id="KW-0175">Coiled coil</keyword>
<dbReference type="InterPro" id="IPR057464">
    <property type="entry name" value="CCDC174_GRSR"/>
</dbReference>
<dbReference type="PANTHER" id="PTHR15885:SF1">
    <property type="entry name" value="COILED-COIL DOMAIN-CONTAINING PROTEIN 174"/>
    <property type="match status" value="1"/>
</dbReference>
<organism evidence="5 6">
    <name type="scientific">Elysia chlorotica</name>
    <name type="common">Eastern emerald elysia</name>
    <name type="synonym">Sea slug</name>
    <dbReference type="NCBI Taxonomy" id="188477"/>
    <lineage>
        <taxon>Eukaryota</taxon>
        <taxon>Metazoa</taxon>
        <taxon>Spiralia</taxon>
        <taxon>Lophotrochozoa</taxon>
        <taxon>Mollusca</taxon>
        <taxon>Gastropoda</taxon>
        <taxon>Heterobranchia</taxon>
        <taxon>Euthyneura</taxon>
        <taxon>Panpulmonata</taxon>
        <taxon>Sacoglossa</taxon>
        <taxon>Placobranchoidea</taxon>
        <taxon>Plakobranchidae</taxon>
        <taxon>Elysia</taxon>
    </lineage>
</organism>
<feature type="compositionally biased region" description="Polar residues" evidence="3">
    <location>
        <begin position="614"/>
        <end position="637"/>
    </location>
</feature>
<dbReference type="Proteomes" id="UP000271974">
    <property type="component" value="Unassembled WGS sequence"/>
</dbReference>
<sequence length="792" mass="90729">MEEEKKGRKLVSSSMVDLKAELFRKQEEFKKQKEKSVGFVNAKKYNKDTKSSIWNKQNSGVLARAQKDLVDREKDVEEEEVLAKSRRILEQKSKVYDSITSSSTIPEEDGSEFYLVDFQKKAIDALVEEREAKRRLNEQKEEYDGERKEQTNEIPEASCPEDEWVDFVDSLGRDRRCMKKDLSLLMKKDQDLALAQAKKSQALENRSYDLETPGSSLNERSTKATSNTLPHLMSTDMHRELMRQKWENEARELLDKGQDEVHYSNIQFDEIRAHGVGFYQFSKDHSKRQEELDKLKELREETKNQQTSKEKIKDKRKAMLEARLAKVRQRRKLKAGVDEHNEPLEDKNDTDHIGPKLNEAVSSTRTKEDIQKEEETKEAEEKRKNYVREWDEDKVKGNDWGSKNYVTARRKERENEFAPPSLYFEQNTKTKSYKPGGLSNSDRLKRLKDSISTSSEKEGKNPPKDNNEQPALPSRLSSEDNTRVNNSDSFGSIPLPEEFPFSHCDEHTVQDQTPVSAGHLLCGPQASFNTTEYQQSQNDVAAWQSYSGQYASIGRSLDLWNQKQDNVLPQQFYQKEQQPQNWYPMQPVGQYFQPSSQHNYQGAQVFNPTQSAQFHPQNQSYSQYKYDSSFSSTSNESLKVPNSIKQSSKQDPPASSAADEPSAPKKPKVPKPLVVDMRFMNNFDTASINPEPGRVPDVGGVPYKPGTFSKYRPHGVDGTSDNTDRPSVGQNKTGVEGQDGAQISGGPLIYTKEQLERQQQELEEQGENSSQVLSDDDRKLQEFLSSVRSSTK</sequence>
<feature type="compositionally biased region" description="Basic and acidic residues" evidence="3">
    <location>
        <begin position="442"/>
        <end position="467"/>
    </location>
</feature>
<evidence type="ECO:0000259" key="4">
    <source>
        <dbReference type="Pfam" id="PF25449"/>
    </source>
</evidence>
<dbReference type="GO" id="GO:0005634">
    <property type="term" value="C:nucleus"/>
    <property type="evidence" value="ECO:0007669"/>
    <property type="project" value="TreeGrafter"/>
</dbReference>
<evidence type="ECO:0000256" key="2">
    <source>
        <dbReference type="SAM" id="Coils"/>
    </source>
</evidence>
<feature type="region of interest" description="Disordered" evidence="3">
    <location>
        <begin position="327"/>
        <end position="507"/>
    </location>
</feature>
<feature type="compositionally biased region" description="Low complexity" evidence="3">
    <location>
        <begin position="651"/>
        <end position="661"/>
    </location>
</feature>
<feature type="domain" description="CCDC174 alpha/beta GRSR" evidence="4">
    <location>
        <begin position="164"/>
        <end position="192"/>
    </location>
</feature>
<feature type="compositionally biased region" description="Basic and acidic residues" evidence="3">
    <location>
        <begin position="365"/>
        <end position="397"/>
    </location>
</feature>
<feature type="region of interest" description="Disordered" evidence="3">
    <location>
        <begin position="133"/>
        <end position="158"/>
    </location>
</feature>
<accession>A0A3S1CEU0</accession>
<dbReference type="Pfam" id="PF13300">
    <property type="entry name" value="DUF4078"/>
    <property type="match status" value="1"/>
</dbReference>
<dbReference type="InterPro" id="IPR025066">
    <property type="entry name" value="CCDC174-like"/>
</dbReference>
<dbReference type="STRING" id="188477.A0A3S1CEU0"/>
<name>A0A3S1CEU0_ELYCH</name>
<dbReference type="PANTHER" id="PTHR15885">
    <property type="entry name" value="COILED-COIL DOMAIN-CONTAINING PROTEIN 174"/>
    <property type="match status" value="1"/>
</dbReference>
<feature type="compositionally biased region" description="Polar residues" evidence="3">
    <location>
        <begin position="783"/>
        <end position="792"/>
    </location>
</feature>
<feature type="compositionally biased region" description="Basic and acidic residues" evidence="3">
    <location>
        <begin position="335"/>
        <end position="354"/>
    </location>
</feature>
<evidence type="ECO:0000313" key="5">
    <source>
        <dbReference type="EMBL" id="RUS90746.1"/>
    </source>
</evidence>
<feature type="compositionally biased region" description="Polar residues" evidence="3">
    <location>
        <begin position="213"/>
        <end position="229"/>
    </location>
</feature>
<evidence type="ECO:0000313" key="6">
    <source>
        <dbReference type="Proteomes" id="UP000271974"/>
    </source>
</evidence>
<feature type="region of interest" description="Disordered" evidence="3">
    <location>
        <begin position="614"/>
        <end position="672"/>
    </location>
</feature>
<gene>
    <name evidence="5" type="ORF">EGW08_001457</name>
</gene>
<dbReference type="Pfam" id="PF25449">
    <property type="entry name" value="CCDC174_GRSR"/>
    <property type="match status" value="1"/>
</dbReference>
<comment type="caution">
    <text evidence="5">The sequence shown here is derived from an EMBL/GenBank/DDBJ whole genome shotgun (WGS) entry which is preliminary data.</text>
</comment>
<protein>
    <recommendedName>
        <fullName evidence="4">CCDC174 alpha/beta GRSR domain-containing protein</fullName>
    </recommendedName>
</protein>
<feature type="coiled-coil region" evidence="2">
    <location>
        <begin position="285"/>
        <end position="315"/>
    </location>
</feature>
<evidence type="ECO:0000256" key="3">
    <source>
        <dbReference type="SAM" id="MobiDB-lite"/>
    </source>
</evidence>
<evidence type="ECO:0000256" key="1">
    <source>
        <dbReference type="ARBA" id="ARBA00023054"/>
    </source>
</evidence>
<reference evidence="5 6" key="1">
    <citation type="submission" date="2019-01" db="EMBL/GenBank/DDBJ databases">
        <title>A draft genome assembly of the solar-powered sea slug Elysia chlorotica.</title>
        <authorList>
            <person name="Cai H."/>
            <person name="Li Q."/>
            <person name="Fang X."/>
            <person name="Li J."/>
            <person name="Curtis N.E."/>
            <person name="Altenburger A."/>
            <person name="Shibata T."/>
            <person name="Feng M."/>
            <person name="Maeda T."/>
            <person name="Schwartz J.A."/>
            <person name="Shigenobu S."/>
            <person name="Lundholm N."/>
            <person name="Nishiyama T."/>
            <person name="Yang H."/>
            <person name="Hasebe M."/>
            <person name="Li S."/>
            <person name="Pierce S.K."/>
            <person name="Wang J."/>
        </authorList>
    </citation>
    <scope>NUCLEOTIDE SEQUENCE [LARGE SCALE GENOMIC DNA]</scope>
    <source>
        <strain evidence="5">EC2010</strain>
        <tissue evidence="5">Whole organism of an adult</tissue>
    </source>
</reference>
<keyword evidence="6" id="KW-1185">Reference proteome</keyword>
<feature type="region of interest" description="Disordered" evidence="3">
    <location>
        <begin position="198"/>
        <end position="234"/>
    </location>
</feature>
<dbReference type="EMBL" id="RQTK01000025">
    <property type="protein sequence ID" value="RUS90746.1"/>
    <property type="molecule type" value="Genomic_DNA"/>
</dbReference>
<dbReference type="OrthoDB" id="333551at2759"/>
<feature type="compositionally biased region" description="Basic and acidic residues" evidence="3">
    <location>
        <begin position="133"/>
        <end position="151"/>
    </location>
</feature>
<feature type="region of interest" description="Disordered" evidence="3">
    <location>
        <begin position="685"/>
        <end position="792"/>
    </location>
</feature>
<dbReference type="AlphaFoldDB" id="A0A3S1CEU0"/>